<organism evidence="3 4">
    <name type="scientific">Nostocoides vanveenii</name>
    <dbReference type="NCBI Taxonomy" id="330835"/>
    <lineage>
        <taxon>Bacteria</taxon>
        <taxon>Bacillati</taxon>
        <taxon>Actinomycetota</taxon>
        <taxon>Actinomycetes</taxon>
        <taxon>Micrococcales</taxon>
        <taxon>Intrasporangiaceae</taxon>
        <taxon>Nostocoides</taxon>
    </lineage>
</organism>
<dbReference type="EMBL" id="BAAAPN010000105">
    <property type="protein sequence ID" value="GAA1776414.1"/>
    <property type="molecule type" value="Genomic_DNA"/>
</dbReference>
<accession>A0ABP4XCM5</accession>
<feature type="transmembrane region" description="Helical" evidence="2">
    <location>
        <begin position="20"/>
        <end position="38"/>
    </location>
</feature>
<keyword evidence="2" id="KW-0472">Membrane</keyword>
<keyword evidence="4" id="KW-1185">Reference proteome</keyword>
<keyword evidence="2" id="KW-1133">Transmembrane helix</keyword>
<feature type="region of interest" description="Disordered" evidence="1">
    <location>
        <begin position="52"/>
        <end position="93"/>
    </location>
</feature>
<comment type="caution">
    <text evidence="3">The sequence shown here is derived from an EMBL/GenBank/DDBJ whole genome shotgun (WGS) entry which is preliminary data.</text>
</comment>
<reference evidence="4" key="1">
    <citation type="journal article" date="2019" name="Int. J. Syst. Evol. Microbiol.">
        <title>The Global Catalogue of Microorganisms (GCM) 10K type strain sequencing project: providing services to taxonomists for standard genome sequencing and annotation.</title>
        <authorList>
            <consortium name="The Broad Institute Genomics Platform"/>
            <consortium name="The Broad Institute Genome Sequencing Center for Infectious Disease"/>
            <person name="Wu L."/>
            <person name="Ma J."/>
        </authorList>
    </citation>
    <scope>NUCLEOTIDE SEQUENCE [LARGE SCALE GENOMIC DNA]</scope>
    <source>
        <strain evidence="4">JCM 15591</strain>
    </source>
</reference>
<evidence type="ECO:0000313" key="4">
    <source>
        <dbReference type="Proteomes" id="UP001501475"/>
    </source>
</evidence>
<gene>
    <name evidence="3" type="ORF">GCM10009810_36900</name>
</gene>
<proteinExistence type="predicted"/>
<protein>
    <submittedName>
        <fullName evidence="3">Uncharacterized protein</fullName>
    </submittedName>
</protein>
<name>A0ABP4XCM5_9MICO</name>
<evidence type="ECO:0000256" key="1">
    <source>
        <dbReference type="SAM" id="MobiDB-lite"/>
    </source>
</evidence>
<dbReference type="Proteomes" id="UP001501475">
    <property type="component" value="Unassembled WGS sequence"/>
</dbReference>
<dbReference type="RefSeq" id="WP_344069204.1">
    <property type="nucleotide sequence ID" value="NZ_BAAAPN010000105.1"/>
</dbReference>
<keyword evidence="2" id="KW-0812">Transmembrane</keyword>
<sequence>MIAEFALAGGEADGSSASSGFLGFVVFFALALAVWFLVRNMTGRLRRMNYAETQRTQDAPAEPDDATAAEADERAGAAPGAEPDPDQPPPEAP</sequence>
<evidence type="ECO:0000313" key="3">
    <source>
        <dbReference type="EMBL" id="GAA1776414.1"/>
    </source>
</evidence>
<evidence type="ECO:0000256" key="2">
    <source>
        <dbReference type="SAM" id="Phobius"/>
    </source>
</evidence>